<keyword evidence="2 5" id="KW-0238">DNA-binding</keyword>
<keyword evidence="9" id="KW-1185">Reference proteome</keyword>
<dbReference type="SUPFAM" id="SSF52172">
    <property type="entry name" value="CheY-like"/>
    <property type="match status" value="1"/>
</dbReference>
<evidence type="ECO:0000259" key="6">
    <source>
        <dbReference type="PROSITE" id="PS50110"/>
    </source>
</evidence>
<keyword evidence="1" id="KW-0805">Transcription regulation</keyword>
<dbReference type="SMART" id="SM00862">
    <property type="entry name" value="Trans_reg_C"/>
    <property type="match status" value="1"/>
</dbReference>
<comment type="caution">
    <text evidence="4">Lacks conserved residue(s) required for the propagation of feature annotation.</text>
</comment>
<feature type="domain" description="Response regulatory" evidence="6">
    <location>
        <begin position="2"/>
        <end position="116"/>
    </location>
</feature>
<dbReference type="RefSeq" id="WP_062605288.1">
    <property type="nucleotide sequence ID" value="NZ_FCOX02000013.1"/>
</dbReference>
<dbReference type="CDD" id="cd00383">
    <property type="entry name" value="trans_reg_C"/>
    <property type="match status" value="1"/>
</dbReference>
<name>A0A158BQH5_9BURK</name>
<dbReference type="Pfam" id="PF00486">
    <property type="entry name" value="Trans_reg_C"/>
    <property type="match status" value="1"/>
</dbReference>
<dbReference type="GO" id="GO:0032993">
    <property type="term" value="C:protein-DNA complex"/>
    <property type="evidence" value="ECO:0007669"/>
    <property type="project" value="TreeGrafter"/>
</dbReference>
<reference evidence="8" key="1">
    <citation type="submission" date="2016-01" db="EMBL/GenBank/DDBJ databases">
        <authorList>
            <person name="Peeters C."/>
        </authorList>
    </citation>
    <scope>NUCLEOTIDE SEQUENCE</scope>
    <source>
        <strain evidence="8">LMG 29321</strain>
    </source>
</reference>
<dbReference type="GO" id="GO:0006355">
    <property type="term" value="P:regulation of DNA-templated transcription"/>
    <property type="evidence" value="ECO:0007669"/>
    <property type="project" value="InterPro"/>
</dbReference>
<evidence type="ECO:0000256" key="1">
    <source>
        <dbReference type="ARBA" id="ARBA00023015"/>
    </source>
</evidence>
<dbReference type="Pfam" id="PF00072">
    <property type="entry name" value="Response_reg"/>
    <property type="match status" value="1"/>
</dbReference>
<dbReference type="InterPro" id="IPR001867">
    <property type="entry name" value="OmpR/PhoB-type_DNA-bd"/>
</dbReference>
<dbReference type="PANTHER" id="PTHR48111:SF67">
    <property type="entry name" value="TRANSCRIPTIONAL REGULATORY PROTEIN TCTD"/>
    <property type="match status" value="1"/>
</dbReference>
<protein>
    <submittedName>
        <fullName evidence="8">DNA-binding response regulator</fullName>
    </submittedName>
</protein>
<feature type="DNA-binding region" description="OmpR/PhoB-type" evidence="5">
    <location>
        <begin position="124"/>
        <end position="219"/>
    </location>
</feature>
<dbReference type="OrthoDB" id="9802426at2"/>
<dbReference type="PROSITE" id="PS51755">
    <property type="entry name" value="OMPR_PHOB"/>
    <property type="match status" value="1"/>
</dbReference>
<dbReference type="PANTHER" id="PTHR48111">
    <property type="entry name" value="REGULATOR OF RPOS"/>
    <property type="match status" value="1"/>
</dbReference>
<proteinExistence type="predicted"/>
<dbReference type="GO" id="GO:0000976">
    <property type="term" value="F:transcription cis-regulatory region binding"/>
    <property type="evidence" value="ECO:0007669"/>
    <property type="project" value="TreeGrafter"/>
</dbReference>
<dbReference type="GO" id="GO:0005829">
    <property type="term" value="C:cytosol"/>
    <property type="evidence" value="ECO:0007669"/>
    <property type="project" value="TreeGrafter"/>
</dbReference>
<accession>A0A158BQH5</accession>
<evidence type="ECO:0000256" key="3">
    <source>
        <dbReference type="ARBA" id="ARBA00023163"/>
    </source>
</evidence>
<gene>
    <name evidence="8" type="ORF">AWB78_02961</name>
</gene>
<dbReference type="InterPro" id="IPR011006">
    <property type="entry name" value="CheY-like_superfamily"/>
</dbReference>
<evidence type="ECO:0000256" key="4">
    <source>
        <dbReference type="PROSITE-ProRule" id="PRU00169"/>
    </source>
</evidence>
<dbReference type="InterPro" id="IPR036388">
    <property type="entry name" value="WH-like_DNA-bd_sf"/>
</dbReference>
<evidence type="ECO:0000256" key="2">
    <source>
        <dbReference type="ARBA" id="ARBA00023125"/>
    </source>
</evidence>
<evidence type="ECO:0000259" key="7">
    <source>
        <dbReference type="PROSITE" id="PS51755"/>
    </source>
</evidence>
<evidence type="ECO:0000313" key="9">
    <source>
        <dbReference type="Proteomes" id="UP000071859"/>
    </source>
</evidence>
<feature type="domain" description="OmpR/PhoB-type" evidence="7">
    <location>
        <begin position="124"/>
        <end position="219"/>
    </location>
</feature>
<comment type="caution">
    <text evidence="8">The sequence shown here is derived from an EMBL/GenBank/DDBJ whole genome shotgun (WGS) entry which is preliminary data.</text>
</comment>
<dbReference type="AlphaFoldDB" id="A0A158BQH5"/>
<dbReference type="Gene3D" id="1.10.10.10">
    <property type="entry name" value="Winged helix-like DNA-binding domain superfamily/Winged helix DNA-binding domain"/>
    <property type="match status" value="1"/>
</dbReference>
<evidence type="ECO:0000313" key="8">
    <source>
        <dbReference type="EMBL" id="SAK72261.1"/>
    </source>
</evidence>
<dbReference type="InterPro" id="IPR001789">
    <property type="entry name" value="Sig_transdc_resp-reg_receiver"/>
</dbReference>
<dbReference type="Proteomes" id="UP000071859">
    <property type="component" value="Unassembled WGS sequence"/>
</dbReference>
<dbReference type="InterPro" id="IPR039420">
    <property type="entry name" value="WalR-like"/>
</dbReference>
<sequence length="219" mass="24359">MRLLLVEGDDAKAETVIAWMRLADYSIDWKSDGAAARQALSRENYDLLLLALNVPQLDSIELLISHRKAGGTTPAIILTEQGEAAERVRGLYAGADDHMTRPLDQDELSARVHFWLRRRKGHAQKLFRHGELMLDPTAREAKIAGKPLHLTPREFAVLHALIEVPAAVVSMAELKKKVYASAGKEESGTNTIQVYVNSLRRKLGEDTILTIRGVGYRLS</sequence>
<dbReference type="Gene3D" id="3.40.50.2300">
    <property type="match status" value="1"/>
</dbReference>
<dbReference type="GO" id="GO:0000156">
    <property type="term" value="F:phosphorelay response regulator activity"/>
    <property type="evidence" value="ECO:0007669"/>
    <property type="project" value="TreeGrafter"/>
</dbReference>
<dbReference type="SMART" id="SM00448">
    <property type="entry name" value="REC"/>
    <property type="match status" value="1"/>
</dbReference>
<dbReference type="EMBL" id="FCOX02000013">
    <property type="protein sequence ID" value="SAK72261.1"/>
    <property type="molecule type" value="Genomic_DNA"/>
</dbReference>
<evidence type="ECO:0000256" key="5">
    <source>
        <dbReference type="PROSITE-ProRule" id="PRU01091"/>
    </source>
</evidence>
<dbReference type="PROSITE" id="PS50110">
    <property type="entry name" value="RESPONSE_REGULATORY"/>
    <property type="match status" value="1"/>
</dbReference>
<keyword evidence="3" id="KW-0804">Transcription</keyword>
<organism evidence="8 9">
    <name type="scientific">Caballeronia calidae</name>
    <dbReference type="NCBI Taxonomy" id="1777139"/>
    <lineage>
        <taxon>Bacteria</taxon>
        <taxon>Pseudomonadati</taxon>
        <taxon>Pseudomonadota</taxon>
        <taxon>Betaproteobacteria</taxon>
        <taxon>Burkholderiales</taxon>
        <taxon>Burkholderiaceae</taxon>
        <taxon>Caballeronia</taxon>
    </lineage>
</organism>